<evidence type="ECO:0000313" key="1">
    <source>
        <dbReference type="EMBL" id="ASZ78875.1"/>
    </source>
</evidence>
<proteinExistence type="predicted"/>
<protein>
    <submittedName>
        <fullName evidence="1">Uncharacterized protein</fullName>
    </submittedName>
</protein>
<name>A0A249Y2G3_9CAUD</name>
<reference evidence="1 2" key="1">
    <citation type="submission" date="2017-06" db="EMBL/GenBank/DDBJ databases">
        <authorList>
            <person name="Kim H.J."/>
            <person name="Triplett B.A."/>
        </authorList>
    </citation>
    <scope>NUCLEOTIDE SEQUENCE [LARGE SCALE GENOMIC DNA]</scope>
</reference>
<dbReference type="Proteomes" id="UP000224362">
    <property type="component" value="Segment"/>
</dbReference>
<dbReference type="EMBL" id="MF285619">
    <property type="protein sequence ID" value="ASZ78875.1"/>
    <property type="molecule type" value="Genomic_DNA"/>
</dbReference>
<sequence>MIIKVVGTRKELLSAAGYNTMNPATTVEDVSPELKRRVIDALDDRYDLPGYNVVIEVVEGDSDE</sequence>
<organism evidence="1 2">
    <name type="scientific">Serratia phage 2050H1</name>
    <dbReference type="NCBI Taxonomy" id="2024250"/>
    <lineage>
        <taxon>Viruses</taxon>
        <taxon>Duplodnaviria</taxon>
        <taxon>Heunggongvirae</taxon>
        <taxon>Uroviricota</taxon>
        <taxon>Caudoviricetes</taxon>
        <taxon>Pantevenvirales</taxon>
        <taxon>Ackermannviridae</taxon>
        <taxon>Miltonvirus</taxon>
        <taxon>Miltonvirus MAM1</taxon>
    </lineage>
</organism>
<accession>A0A249Y2G3</accession>
<gene>
    <name evidence="1" type="ORF">2050H1_109</name>
</gene>
<evidence type="ECO:0000313" key="2">
    <source>
        <dbReference type="Proteomes" id="UP000224362"/>
    </source>
</evidence>